<keyword evidence="6" id="KW-0963">Cytoplasm</keyword>
<evidence type="ECO:0000256" key="7">
    <source>
        <dbReference type="ARBA" id="ARBA00022555"/>
    </source>
</evidence>
<accession>A0A1F6T1D9</accession>
<evidence type="ECO:0000256" key="15">
    <source>
        <dbReference type="ARBA" id="ARBA00047364"/>
    </source>
</evidence>
<proteinExistence type="predicted"/>
<dbReference type="PANTHER" id="PTHR11586:SF37">
    <property type="entry name" value="TRNA-BINDING DOMAIN-CONTAINING PROTEIN"/>
    <property type="match status" value="1"/>
</dbReference>
<keyword evidence="12" id="KW-0648">Protein biosynthesis</keyword>
<feature type="domain" description="TRNA-binding" evidence="17">
    <location>
        <begin position="1"/>
        <end position="86"/>
    </location>
</feature>
<evidence type="ECO:0000256" key="8">
    <source>
        <dbReference type="ARBA" id="ARBA00022598"/>
    </source>
</evidence>
<dbReference type="GO" id="GO:0006412">
    <property type="term" value="P:translation"/>
    <property type="evidence" value="ECO:0007669"/>
    <property type="project" value="UniProtKB-KW"/>
</dbReference>
<dbReference type="SUPFAM" id="SSF50249">
    <property type="entry name" value="Nucleic acid-binding proteins"/>
    <property type="match status" value="1"/>
</dbReference>
<evidence type="ECO:0000256" key="13">
    <source>
        <dbReference type="ARBA" id="ARBA00023146"/>
    </source>
</evidence>
<dbReference type="FunFam" id="2.40.50.140:FF:000042">
    <property type="entry name" value="Methionine--tRNA ligase"/>
    <property type="match status" value="1"/>
</dbReference>
<evidence type="ECO:0000256" key="14">
    <source>
        <dbReference type="ARBA" id="ARBA00030904"/>
    </source>
</evidence>
<keyword evidence="7 16" id="KW-0820">tRNA-binding</keyword>
<evidence type="ECO:0000256" key="1">
    <source>
        <dbReference type="ARBA" id="ARBA00003314"/>
    </source>
</evidence>
<keyword evidence="13" id="KW-0030">Aminoacyl-tRNA synthetase</keyword>
<dbReference type="InterPro" id="IPR051270">
    <property type="entry name" value="Tyrosine-tRNA_ligase_regulator"/>
</dbReference>
<keyword evidence="11 16" id="KW-0694">RNA-binding</keyword>
<evidence type="ECO:0000256" key="5">
    <source>
        <dbReference type="ARBA" id="ARBA00018753"/>
    </source>
</evidence>
<name>A0A1F6T1D9_9PROT</name>
<evidence type="ECO:0000256" key="6">
    <source>
        <dbReference type="ARBA" id="ARBA00022490"/>
    </source>
</evidence>
<evidence type="ECO:0000256" key="16">
    <source>
        <dbReference type="PROSITE-ProRule" id="PRU00209"/>
    </source>
</evidence>
<comment type="caution">
    <text evidence="18">The sequence shown here is derived from an EMBL/GenBank/DDBJ whole genome shotgun (WGS) entry which is preliminary data.</text>
</comment>
<comment type="catalytic activity">
    <reaction evidence="15">
        <text>tRNA(Met) + L-methionine + ATP = L-methionyl-tRNA(Met) + AMP + diphosphate</text>
        <dbReference type="Rhea" id="RHEA:13481"/>
        <dbReference type="Rhea" id="RHEA-COMP:9667"/>
        <dbReference type="Rhea" id="RHEA-COMP:9698"/>
        <dbReference type="ChEBI" id="CHEBI:30616"/>
        <dbReference type="ChEBI" id="CHEBI:33019"/>
        <dbReference type="ChEBI" id="CHEBI:57844"/>
        <dbReference type="ChEBI" id="CHEBI:78442"/>
        <dbReference type="ChEBI" id="CHEBI:78530"/>
        <dbReference type="ChEBI" id="CHEBI:456215"/>
        <dbReference type="EC" id="6.1.1.10"/>
    </reaction>
</comment>
<dbReference type="GO" id="GO:0005524">
    <property type="term" value="F:ATP binding"/>
    <property type="evidence" value="ECO:0007669"/>
    <property type="project" value="UniProtKB-KW"/>
</dbReference>
<organism evidence="18 19">
    <name type="scientific">Candidatus Muproteobacteria bacterium RBG_16_62_13</name>
    <dbReference type="NCBI Taxonomy" id="1817756"/>
    <lineage>
        <taxon>Bacteria</taxon>
        <taxon>Pseudomonadati</taxon>
        <taxon>Pseudomonadota</taxon>
        <taxon>Candidatus Muproteobacteria</taxon>
    </lineage>
</organism>
<sequence>MEGADKLLQLTVDLGEGKTRNIFAGIRSAYDPATLAGRLTVVVANLAPRKMKFGISEGMVLAAGPGGQDLFILSPDSGAQPGMRVK</sequence>
<evidence type="ECO:0000256" key="4">
    <source>
        <dbReference type="ARBA" id="ARBA00012838"/>
    </source>
</evidence>
<gene>
    <name evidence="18" type="ORF">A2140_03905</name>
</gene>
<dbReference type="GO" id="GO:0005737">
    <property type="term" value="C:cytoplasm"/>
    <property type="evidence" value="ECO:0007669"/>
    <property type="project" value="UniProtKB-SubCell"/>
</dbReference>
<dbReference type="Pfam" id="PF01588">
    <property type="entry name" value="tRNA_bind"/>
    <property type="match status" value="1"/>
</dbReference>
<evidence type="ECO:0000256" key="12">
    <source>
        <dbReference type="ARBA" id="ARBA00022917"/>
    </source>
</evidence>
<dbReference type="InterPro" id="IPR002547">
    <property type="entry name" value="tRNA-bd_dom"/>
</dbReference>
<dbReference type="EMBL" id="MFSQ01000112">
    <property type="protein sequence ID" value="OGI38815.1"/>
    <property type="molecule type" value="Genomic_DNA"/>
</dbReference>
<dbReference type="STRING" id="1817756.A2140_03905"/>
<keyword evidence="8" id="KW-0436">Ligase</keyword>
<dbReference type="InterPro" id="IPR012340">
    <property type="entry name" value="NA-bd_OB-fold"/>
</dbReference>
<comment type="subunit">
    <text evidence="3">Homodimer.</text>
</comment>
<reference evidence="18 19" key="1">
    <citation type="journal article" date="2016" name="Nat. Commun.">
        <title>Thousands of microbial genomes shed light on interconnected biogeochemical processes in an aquifer system.</title>
        <authorList>
            <person name="Anantharaman K."/>
            <person name="Brown C.T."/>
            <person name="Hug L.A."/>
            <person name="Sharon I."/>
            <person name="Castelle C.J."/>
            <person name="Probst A.J."/>
            <person name="Thomas B.C."/>
            <person name="Singh A."/>
            <person name="Wilkins M.J."/>
            <person name="Karaoz U."/>
            <person name="Brodie E.L."/>
            <person name="Williams K.H."/>
            <person name="Hubbard S.S."/>
            <person name="Banfield J.F."/>
        </authorList>
    </citation>
    <scope>NUCLEOTIDE SEQUENCE [LARGE SCALE GENOMIC DNA]</scope>
</reference>
<dbReference type="Gene3D" id="2.40.50.140">
    <property type="entry name" value="Nucleic acid-binding proteins"/>
    <property type="match status" value="1"/>
</dbReference>
<dbReference type="AlphaFoldDB" id="A0A1F6T1D9"/>
<evidence type="ECO:0000259" key="17">
    <source>
        <dbReference type="PROSITE" id="PS50886"/>
    </source>
</evidence>
<dbReference type="Proteomes" id="UP000178379">
    <property type="component" value="Unassembled WGS sequence"/>
</dbReference>
<dbReference type="PANTHER" id="PTHR11586">
    <property type="entry name" value="TRNA-AMINOACYLATION COFACTOR ARC1 FAMILY MEMBER"/>
    <property type="match status" value="1"/>
</dbReference>
<keyword evidence="10" id="KW-0067">ATP-binding</keyword>
<dbReference type="GO" id="GO:0004825">
    <property type="term" value="F:methionine-tRNA ligase activity"/>
    <property type="evidence" value="ECO:0007669"/>
    <property type="project" value="UniProtKB-EC"/>
</dbReference>
<comment type="subcellular location">
    <subcellularLocation>
        <location evidence="2">Cytoplasm</location>
    </subcellularLocation>
</comment>
<dbReference type="PROSITE" id="PS50886">
    <property type="entry name" value="TRBD"/>
    <property type="match status" value="1"/>
</dbReference>
<dbReference type="GO" id="GO:0000049">
    <property type="term" value="F:tRNA binding"/>
    <property type="evidence" value="ECO:0007669"/>
    <property type="project" value="UniProtKB-UniRule"/>
</dbReference>
<evidence type="ECO:0000256" key="10">
    <source>
        <dbReference type="ARBA" id="ARBA00022840"/>
    </source>
</evidence>
<evidence type="ECO:0000256" key="9">
    <source>
        <dbReference type="ARBA" id="ARBA00022741"/>
    </source>
</evidence>
<evidence type="ECO:0000256" key="11">
    <source>
        <dbReference type="ARBA" id="ARBA00022884"/>
    </source>
</evidence>
<evidence type="ECO:0000313" key="19">
    <source>
        <dbReference type="Proteomes" id="UP000178379"/>
    </source>
</evidence>
<keyword evidence="9" id="KW-0547">Nucleotide-binding</keyword>
<comment type="function">
    <text evidence="1">Is required not only for elongation of protein synthesis but also for the initiation of all mRNA translation through initiator tRNA(fMet) aminoacylation.</text>
</comment>
<evidence type="ECO:0000256" key="3">
    <source>
        <dbReference type="ARBA" id="ARBA00011738"/>
    </source>
</evidence>
<dbReference type="EC" id="6.1.1.10" evidence="4"/>
<evidence type="ECO:0000256" key="2">
    <source>
        <dbReference type="ARBA" id="ARBA00004496"/>
    </source>
</evidence>
<protein>
    <recommendedName>
        <fullName evidence="5">Methionine--tRNA ligase</fullName>
        <ecNumber evidence="4">6.1.1.10</ecNumber>
    </recommendedName>
    <alternativeName>
        <fullName evidence="14">Methionyl-tRNA synthetase</fullName>
    </alternativeName>
</protein>
<evidence type="ECO:0000313" key="18">
    <source>
        <dbReference type="EMBL" id="OGI38815.1"/>
    </source>
</evidence>